<dbReference type="Pfam" id="PF03466">
    <property type="entry name" value="LysR_substrate"/>
    <property type="match status" value="1"/>
</dbReference>
<dbReference type="GO" id="GO:0043565">
    <property type="term" value="F:sequence-specific DNA binding"/>
    <property type="evidence" value="ECO:0007669"/>
    <property type="project" value="TreeGrafter"/>
</dbReference>
<keyword evidence="2" id="KW-0805">Transcription regulation</keyword>
<evidence type="ECO:0000259" key="5">
    <source>
        <dbReference type="PROSITE" id="PS50931"/>
    </source>
</evidence>
<keyword evidence="3 6" id="KW-0238">DNA-binding</keyword>
<accession>A0A1X7N014</accession>
<evidence type="ECO:0000313" key="6">
    <source>
        <dbReference type="EMBL" id="SMH29650.1"/>
    </source>
</evidence>
<dbReference type="GO" id="GO:0010628">
    <property type="term" value="P:positive regulation of gene expression"/>
    <property type="evidence" value="ECO:0007669"/>
    <property type="project" value="TreeGrafter"/>
</dbReference>
<evidence type="ECO:0000256" key="1">
    <source>
        <dbReference type="ARBA" id="ARBA00009437"/>
    </source>
</evidence>
<sequence length="322" mass="34928">MDIRLEWLRAFRAIMQAGTVTSAANIVLRTQPQISRMIAGLEASLGFQLFTREGRRLIPTEDGLRFYEHIEPLLMNFEGLKGIAEDIKGRRGKPLIIAAEPFLLHSLVPTAVETMRGRADVKFAIDICVRELGLWMSRSNVDLAVVALPFTQSDMERIAFAEAELVASLPAGHPLAEREIVDITDLAAEPFIALRPSTLLRSQIDLALMRSGGVFRPVVETGSGVTACSLVARGLGVSISDPVVARSFANEGVVVRRLSTPLKLTYGFLVDSGAGANPQVRDMIGCLIDAVQQLGGDFVTVEPYGDVRSLPVFSSQPGRSKS</sequence>
<dbReference type="InterPro" id="IPR036390">
    <property type="entry name" value="WH_DNA-bd_sf"/>
</dbReference>
<evidence type="ECO:0000256" key="4">
    <source>
        <dbReference type="ARBA" id="ARBA00023163"/>
    </source>
</evidence>
<keyword evidence="7" id="KW-1185">Reference proteome</keyword>
<dbReference type="InterPro" id="IPR005119">
    <property type="entry name" value="LysR_subst-bd"/>
</dbReference>
<dbReference type="Gene3D" id="1.10.10.10">
    <property type="entry name" value="Winged helix-like DNA-binding domain superfamily/Winged helix DNA-binding domain"/>
    <property type="match status" value="1"/>
</dbReference>
<organism evidence="6 7">
    <name type="scientific">Mesorhizobium australicum</name>
    <dbReference type="NCBI Taxonomy" id="536018"/>
    <lineage>
        <taxon>Bacteria</taxon>
        <taxon>Pseudomonadati</taxon>
        <taxon>Pseudomonadota</taxon>
        <taxon>Alphaproteobacteria</taxon>
        <taxon>Hyphomicrobiales</taxon>
        <taxon>Phyllobacteriaceae</taxon>
        <taxon>Mesorhizobium</taxon>
    </lineage>
</organism>
<keyword evidence="4" id="KW-0804">Transcription</keyword>
<comment type="similarity">
    <text evidence="1">Belongs to the LysR transcriptional regulatory family.</text>
</comment>
<dbReference type="PRINTS" id="PR00039">
    <property type="entry name" value="HTHLYSR"/>
</dbReference>
<dbReference type="PROSITE" id="PS50931">
    <property type="entry name" value="HTH_LYSR"/>
    <property type="match status" value="1"/>
</dbReference>
<dbReference type="GO" id="GO:0003700">
    <property type="term" value="F:DNA-binding transcription factor activity"/>
    <property type="evidence" value="ECO:0007669"/>
    <property type="project" value="InterPro"/>
</dbReference>
<name>A0A1X7N014_9HYPH</name>
<feature type="domain" description="HTH lysR-type" evidence="5">
    <location>
        <begin position="1"/>
        <end position="60"/>
    </location>
</feature>
<dbReference type="Gene3D" id="3.40.190.290">
    <property type="match status" value="1"/>
</dbReference>
<dbReference type="Pfam" id="PF00126">
    <property type="entry name" value="HTH_1"/>
    <property type="match status" value="1"/>
</dbReference>
<dbReference type="RefSeq" id="WP_176247420.1">
    <property type="nucleotide sequence ID" value="NZ_FXBL01000004.1"/>
</dbReference>
<dbReference type="Proteomes" id="UP000193083">
    <property type="component" value="Unassembled WGS sequence"/>
</dbReference>
<evidence type="ECO:0000256" key="3">
    <source>
        <dbReference type="ARBA" id="ARBA00023125"/>
    </source>
</evidence>
<evidence type="ECO:0000256" key="2">
    <source>
        <dbReference type="ARBA" id="ARBA00023015"/>
    </source>
</evidence>
<reference evidence="6 7" key="1">
    <citation type="submission" date="2017-04" db="EMBL/GenBank/DDBJ databases">
        <authorList>
            <person name="Afonso C.L."/>
            <person name="Miller P.J."/>
            <person name="Scott M.A."/>
            <person name="Spackman E."/>
            <person name="Goraichik I."/>
            <person name="Dimitrov K.M."/>
            <person name="Suarez D.L."/>
            <person name="Swayne D.E."/>
        </authorList>
    </citation>
    <scope>NUCLEOTIDE SEQUENCE [LARGE SCALE GENOMIC DNA]</scope>
    <source>
        <strain evidence="6 7">B5P</strain>
    </source>
</reference>
<dbReference type="PANTHER" id="PTHR30427:SF1">
    <property type="entry name" value="TRANSCRIPTIONAL ACTIVATOR PROTEIN LYSR"/>
    <property type="match status" value="1"/>
</dbReference>
<dbReference type="SUPFAM" id="SSF46785">
    <property type="entry name" value="Winged helix' DNA-binding domain"/>
    <property type="match status" value="1"/>
</dbReference>
<dbReference type="InterPro" id="IPR036388">
    <property type="entry name" value="WH-like_DNA-bd_sf"/>
</dbReference>
<dbReference type="SUPFAM" id="SSF53850">
    <property type="entry name" value="Periplasmic binding protein-like II"/>
    <property type="match status" value="1"/>
</dbReference>
<dbReference type="AlphaFoldDB" id="A0A1X7N014"/>
<dbReference type="InterPro" id="IPR000847">
    <property type="entry name" value="LysR_HTH_N"/>
</dbReference>
<dbReference type="EMBL" id="FXBL01000004">
    <property type="protein sequence ID" value="SMH29650.1"/>
    <property type="molecule type" value="Genomic_DNA"/>
</dbReference>
<gene>
    <name evidence="6" type="ORF">SAMN02982922_0923</name>
</gene>
<evidence type="ECO:0000313" key="7">
    <source>
        <dbReference type="Proteomes" id="UP000193083"/>
    </source>
</evidence>
<proteinExistence type="inferred from homology"/>
<protein>
    <submittedName>
        <fullName evidence="6">DNA-binding transcriptional regulator, LysR family</fullName>
    </submittedName>
</protein>
<dbReference type="PANTHER" id="PTHR30427">
    <property type="entry name" value="TRANSCRIPTIONAL ACTIVATOR PROTEIN LYSR"/>
    <property type="match status" value="1"/>
</dbReference>